<accession>A0A3Q3K758</accession>
<dbReference type="GO" id="GO:0004890">
    <property type="term" value="F:GABA-A receptor activity"/>
    <property type="evidence" value="ECO:0007669"/>
    <property type="project" value="InterPro"/>
</dbReference>
<keyword evidence="2" id="KW-1015">Disulfide bond</keyword>
<reference evidence="3" key="2">
    <citation type="submission" date="2025-09" db="UniProtKB">
        <authorList>
            <consortium name="Ensembl"/>
        </authorList>
    </citation>
    <scope>IDENTIFICATION</scope>
</reference>
<proteinExistence type="predicted"/>
<dbReference type="SUPFAM" id="SSF63712">
    <property type="entry name" value="Nicotinic receptor ligand binding domain-like"/>
    <property type="match status" value="1"/>
</dbReference>
<name>A0A3Q3K758_MONAL</name>
<dbReference type="Ensembl" id="ENSMALT00000025581.1">
    <property type="protein sequence ID" value="ENSMALP00000025110.1"/>
    <property type="gene ID" value="ENSMALG00000017483.1"/>
</dbReference>
<dbReference type="STRING" id="43700.ENSMALP00000025110"/>
<dbReference type="AlphaFoldDB" id="A0A3Q3K758"/>
<dbReference type="GO" id="GO:0005886">
    <property type="term" value="C:plasma membrane"/>
    <property type="evidence" value="ECO:0007669"/>
    <property type="project" value="UniProtKB-SubCell"/>
</dbReference>
<evidence type="ECO:0000313" key="4">
    <source>
        <dbReference type="Proteomes" id="UP000261600"/>
    </source>
</evidence>
<evidence type="ECO:0000256" key="1">
    <source>
        <dbReference type="ARBA" id="ARBA00004651"/>
    </source>
</evidence>
<sequence>MIFCLFVYYSGQNGMTDEQKDNTTVFTKILDSLLDGYDNRLRPGLGERVTEVKTDIFVTSIGPVSDHDMVRLVLLL</sequence>
<dbReference type="Gene3D" id="2.70.170.10">
    <property type="entry name" value="Neurotransmitter-gated ion-channel ligand-binding domain"/>
    <property type="match status" value="1"/>
</dbReference>
<dbReference type="PRINTS" id="PR01079">
    <property type="entry name" value="GABAARALPHA"/>
</dbReference>
<dbReference type="Proteomes" id="UP000261600">
    <property type="component" value="Unplaced"/>
</dbReference>
<reference evidence="3" key="1">
    <citation type="submission" date="2025-08" db="UniProtKB">
        <authorList>
            <consortium name="Ensembl"/>
        </authorList>
    </citation>
    <scope>IDENTIFICATION</scope>
</reference>
<comment type="subcellular location">
    <subcellularLocation>
        <location evidence="1">Cell membrane</location>
        <topology evidence="1">Multi-pass membrane protein</topology>
    </subcellularLocation>
</comment>
<dbReference type="InterPro" id="IPR001390">
    <property type="entry name" value="GABAAa_rcpt"/>
</dbReference>
<evidence type="ECO:0000313" key="3">
    <source>
        <dbReference type="Ensembl" id="ENSMALP00000025110.1"/>
    </source>
</evidence>
<dbReference type="InterPro" id="IPR036734">
    <property type="entry name" value="Neur_chan_lig-bd_sf"/>
</dbReference>
<evidence type="ECO:0008006" key="5">
    <source>
        <dbReference type="Google" id="ProtNLM"/>
    </source>
</evidence>
<evidence type="ECO:0000256" key="2">
    <source>
        <dbReference type="ARBA" id="ARBA00023157"/>
    </source>
</evidence>
<dbReference type="GO" id="GO:0005230">
    <property type="term" value="F:extracellular ligand-gated monoatomic ion channel activity"/>
    <property type="evidence" value="ECO:0007669"/>
    <property type="project" value="InterPro"/>
</dbReference>
<keyword evidence="4" id="KW-1185">Reference proteome</keyword>
<organism evidence="3 4">
    <name type="scientific">Monopterus albus</name>
    <name type="common">Swamp eel</name>
    <dbReference type="NCBI Taxonomy" id="43700"/>
    <lineage>
        <taxon>Eukaryota</taxon>
        <taxon>Metazoa</taxon>
        <taxon>Chordata</taxon>
        <taxon>Craniata</taxon>
        <taxon>Vertebrata</taxon>
        <taxon>Euteleostomi</taxon>
        <taxon>Actinopterygii</taxon>
        <taxon>Neopterygii</taxon>
        <taxon>Teleostei</taxon>
        <taxon>Neoteleostei</taxon>
        <taxon>Acanthomorphata</taxon>
        <taxon>Anabantaria</taxon>
        <taxon>Synbranchiformes</taxon>
        <taxon>Synbranchidae</taxon>
        <taxon>Monopterus</taxon>
    </lineage>
</organism>
<protein>
    <recommendedName>
        <fullName evidence="5">Neurotransmitter-gated ion-channel ligand-binding domain-containing protein</fullName>
    </recommendedName>
</protein>